<dbReference type="EMBL" id="BAABGZ010000020">
    <property type="protein sequence ID" value="GAA4356439.1"/>
    <property type="molecule type" value="Genomic_DNA"/>
</dbReference>
<evidence type="ECO:0000313" key="2">
    <source>
        <dbReference type="Proteomes" id="UP001501153"/>
    </source>
</evidence>
<dbReference type="Gene3D" id="3.40.30.10">
    <property type="entry name" value="Glutaredoxin"/>
    <property type="match status" value="1"/>
</dbReference>
<evidence type="ECO:0000313" key="1">
    <source>
        <dbReference type="EMBL" id="GAA4356439.1"/>
    </source>
</evidence>
<comment type="caution">
    <text evidence="1">The sequence shown here is derived from an EMBL/GenBank/DDBJ whole genome shotgun (WGS) entry which is preliminary data.</text>
</comment>
<gene>
    <name evidence="1" type="ORF">GCM10023185_20220</name>
</gene>
<reference evidence="2" key="1">
    <citation type="journal article" date="2019" name="Int. J. Syst. Evol. Microbiol.">
        <title>The Global Catalogue of Microorganisms (GCM) 10K type strain sequencing project: providing services to taxonomists for standard genome sequencing and annotation.</title>
        <authorList>
            <consortium name="The Broad Institute Genomics Platform"/>
            <consortium name="The Broad Institute Genome Sequencing Center for Infectious Disease"/>
            <person name="Wu L."/>
            <person name="Ma J."/>
        </authorList>
    </citation>
    <scope>NUCLEOTIDE SEQUENCE [LARGE SCALE GENOMIC DNA]</scope>
    <source>
        <strain evidence="2">JCM 17923</strain>
    </source>
</reference>
<dbReference type="SUPFAM" id="SSF52833">
    <property type="entry name" value="Thioredoxin-like"/>
    <property type="match status" value="1"/>
</dbReference>
<dbReference type="InterPro" id="IPR036249">
    <property type="entry name" value="Thioredoxin-like_sf"/>
</dbReference>
<organism evidence="1 2">
    <name type="scientific">Hymenobacter saemangeumensis</name>
    <dbReference type="NCBI Taxonomy" id="1084522"/>
    <lineage>
        <taxon>Bacteria</taxon>
        <taxon>Pseudomonadati</taxon>
        <taxon>Bacteroidota</taxon>
        <taxon>Cytophagia</taxon>
        <taxon>Cytophagales</taxon>
        <taxon>Hymenobacteraceae</taxon>
        <taxon>Hymenobacter</taxon>
    </lineage>
</organism>
<proteinExistence type="predicted"/>
<sequence>MPAPLPAPAQPTDAAVLLVLLPPALGSSRAAQAATMAALKALQRQLGASIRVLKIDEASHPAVVSSFQATELPAFVLVRRGVELWRQQGLPEGEAIVPLLLSKVQPVVVAE</sequence>
<name>A0ABP8IDK7_9BACT</name>
<evidence type="ECO:0008006" key="3">
    <source>
        <dbReference type="Google" id="ProtNLM"/>
    </source>
</evidence>
<keyword evidence="2" id="KW-1185">Reference proteome</keyword>
<dbReference type="RefSeq" id="WP_345235913.1">
    <property type="nucleotide sequence ID" value="NZ_BAABGZ010000020.1"/>
</dbReference>
<accession>A0ABP8IDK7</accession>
<dbReference type="Proteomes" id="UP001501153">
    <property type="component" value="Unassembled WGS sequence"/>
</dbReference>
<protein>
    <recommendedName>
        <fullName evidence="3">Thioredoxin</fullName>
    </recommendedName>
</protein>